<evidence type="ECO:0000256" key="5">
    <source>
        <dbReference type="ARBA" id="ARBA00022963"/>
    </source>
</evidence>
<dbReference type="GO" id="GO:0004623">
    <property type="term" value="F:phospholipase A2 activity"/>
    <property type="evidence" value="ECO:0007669"/>
    <property type="project" value="TreeGrafter"/>
</dbReference>
<dbReference type="PROSITE" id="PS51210">
    <property type="entry name" value="PLA2C"/>
    <property type="match status" value="1"/>
</dbReference>
<sequence>MHFPHILVATTTLAVAVSSSYAPVPATCPSTALVRASTTSLSDDEEAYRVVRKIGADSYLRTWLLETLGFFSAIEGDLPTIGLTSSGGGFRAMLIGAGVIQALDDRDSNSSVNGLYQALSYHSALSGGSWLLSSIASNDWPKISSLVETWKPALANGLFAPGGSDNATLYDSINEDLGNKTAAGFQTVAVDAWSRLLSWQLLPGANGGVNNALSDIPSKPRFLLRIVPYPIITAQAVDLNGTVCVPPADAAHWEFTPYEFGSWDPAVGAFTPSKYLGSSLSSGKPVNSSSCFTKYDNLGYVLGTSSALFNDPGLGTDQVYDATFANFCTIPNATATTTDTDTTALNAGVARMLTIPNVRVQSVADLYAPWPNPFYNLASASQVSAAKTLSMVDGGESGQINPIFPMLLPARKVDVIIVNDNTDGNNNFPSGQEIVNTYNAAKDAGMTRMPYVPPFETFRAQNLTSHPVFFGCHNDTVATIVWVPNAPFTSIGGNTSTNKMQYSEAETAAMVANGAAVMSQNNSVDWAKCLACAFIDKISATNLPSVCTGCFTQYCFNP</sequence>
<accession>A0A3D8RSR3</accession>
<evidence type="ECO:0000313" key="11">
    <source>
        <dbReference type="EMBL" id="RDW76914.1"/>
    </source>
</evidence>
<evidence type="ECO:0000256" key="3">
    <source>
        <dbReference type="ARBA" id="ARBA00022729"/>
    </source>
</evidence>
<evidence type="ECO:0000259" key="10">
    <source>
        <dbReference type="PROSITE" id="PS51210"/>
    </source>
</evidence>
<comment type="similarity">
    <text evidence="1 9">Belongs to the lysophospholipase family.</text>
</comment>
<feature type="domain" description="PLA2c" evidence="10">
    <location>
        <begin position="27"/>
        <end position="558"/>
    </location>
</feature>
<keyword evidence="3 9" id="KW-0732">Signal</keyword>
<organism evidence="11 12">
    <name type="scientific">Coleophoma cylindrospora</name>
    <dbReference type="NCBI Taxonomy" id="1849047"/>
    <lineage>
        <taxon>Eukaryota</taxon>
        <taxon>Fungi</taxon>
        <taxon>Dikarya</taxon>
        <taxon>Ascomycota</taxon>
        <taxon>Pezizomycotina</taxon>
        <taxon>Leotiomycetes</taxon>
        <taxon>Helotiales</taxon>
        <taxon>Dermateaceae</taxon>
        <taxon>Coleophoma</taxon>
    </lineage>
</organism>
<dbReference type="Gene3D" id="3.40.1090.10">
    <property type="entry name" value="Cytosolic phospholipase A2 catalytic domain"/>
    <property type="match status" value="1"/>
</dbReference>
<dbReference type="PANTHER" id="PTHR10728:SF33">
    <property type="entry name" value="LYSOPHOSPHOLIPASE 1-RELATED"/>
    <property type="match status" value="1"/>
</dbReference>
<dbReference type="InterPro" id="IPR002642">
    <property type="entry name" value="LysoPLipase_cat_dom"/>
</dbReference>
<feature type="chain" id="PRO_5017496893" description="Lysophospholipase" evidence="9">
    <location>
        <begin position="17"/>
        <end position="558"/>
    </location>
</feature>
<dbReference type="GO" id="GO:0046475">
    <property type="term" value="P:glycerophospholipid catabolic process"/>
    <property type="evidence" value="ECO:0007669"/>
    <property type="project" value="TreeGrafter"/>
</dbReference>
<evidence type="ECO:0000256" key="6">
    <source>
        <dbReference type="ARBA" id="ARBA00023098"/>
    </source>
</evidence>
<name>A0A3D8RSR3_9HELO</name>
<dbReference type="Pfam" id="PF01735">
    <property type="entry name" value="PLA2_B"/>
    <property type="match status" value="1"/>
</dbReference>
<keyword evidence="6 8" id="KW-0443">Lipid metabolism</keyword>
<keyword evidence="5 8" id="KW-0442">Lipid degradation</keyword>
<evidence type="ECO:0000256" key="4">
    <source>
        <dbReference type="ARBA" id="ARBA00022801"/>
    </source>
</evidence>
<proteinExistence type="inferred from homology"/>
<keyword evidence="7" id="KW-0325">Glycoprotein</keyword>
<gene>
    <name evidence="11" type="ORF">BP6252_04967</name>
</gene>
<dbReference type="EMBL" id="PDLM01000005">
    <property type="protein sequence ID" value="RDW76914.1"/>
    <property type="molecule type" value="Genomic_DNA"/>
</dbReference>
<dbReference type="InterPro" id="IPR016035">
    <property type="entry name" value="Acyl_Trfase/lysoPLipase"/>
</dbReference>
<feature type="signal peptide" evidence="9">
    <location>
        <begin position="1"/>
        <end position="16"/>
    </location>
</feature>
<evidence type="ECO:0000256" key="8">
    <source>
        <dbReference type="PROSITE-ProRule" id="PRU00555"/>
    </source>
</evidence>
<dbReference type="PANTHER" id="PTHR10728">
    <property type="entry name" value="CYTOSOLIC PHOSPHOLIPASE A2"/>
    <property type="match status" value="1"/>
</dbReference>
<comment type="caution">
    <text evidence="11">The sequence shown here is derived from an EMBL/GenBank/DDBJ whole genome shotgun (WGS) entry which is preliminary data.</text>
</comment>
<evidence type="ECO:0000256" key="1">
    <source>
        <dbReference type="ARBA" id="ARBA00008780"/>
    </source>
</evidence>
<reference evidence="11 12" key="1">
    <citation type="journal article" date="2018" name="IMA Fungus">
        <title>IMA Genome-F 9: Draft genome sequence of Annulohypoxylon stygium, Aspergillus mulundensis, Berkeleyomyces basicola (syn. Thielaviopsis basicola), Ceratocystis smalleyi, two Cercospora beticola strains, Coleophoma cylindrospora, Fusarium fracticaudum, Phialophora cf. hyalina, and Morchella septimelata.</title>
        <authorList>
            <person name="Wingfield B.D."/>
            <person name="Bills G.F."/>
            <person name="Dong Y."/>
            <person name="Huang W."/>
            <person name="Nel W.J."/>
            <person name="Swalarsk-Parry B.S."/>
            <person name="Vaghefi N."/>
            <person name="Wilken P.M."/>
            <person name="An Z."/>
            <person name="de Beer Z.W."/>
            <person name="De Vos L."/>
            <person name="Chen L."/>
            <person name="Duong T.A."/>
            <person name="Gao Y."/>
            <person name="Hammerbacher A."/>
            <person name="Kikkert J.R."/>
            <person name="Li Y."/>
            <person name="Li H."/>
            <person name="Li K."/>
            <person name="Li Q."/>
            <person name="Liu X."/>
            <person name="Ma X."/>
            <person name="Naidoo K."/>
            <person name="Pethybridge S.J."/>
            <person name="Sun J."/>
            <person name="Steenkamp E.T."/>
            <person name="van der Nest M.A."/>
            <person name="van Wyk S."/>
            <person name="Wingfield M.J."/>
            <person name="Xiong C."/>
            <person name="Yue Q."/>
            <person name="Zhang X."/>
        </authorList>
    </citation>
    <scope>NUCLEOTIDE SEQUENCE [LARGE SCALE GENOMIC DNA]</scope>
    <source>
        <strain evidence="11 12">BP6252</strain>
    </source>
</reference>
<keyword evidence="4 8" id="KW-0378">Hydrolase</keyword>
<protein>
    <recommendedName>
        <fullName evidence="2 9">Lysophospholipase</fullName>
        <ecNumber evidence="2 9">3.1.1.5</ecNumber>
    </recommendedName>
</protein>
<dbReference type="SMART" id="SM00022">
    <property type="entry name" value="PLAc"/>
    <property type="match status" value="1"/>
</dbReference>
<dbReference type="GO" id="GO:0004622">
    <property type="term" value="F:phosphatidylcholine lysophospholipase activity"/>
    <property type="evidence" value="ECO:0007669"/>
    <property type="project" value="UniProtKB-EC"/>
</dbReference>
<keyword evidence="12" id="KW-1185">Reference proteome</keyword>
<dbReference type="EC" id="3.1.1.5" evidence="2 9"/>
<evidence type="ECO:0000256" key="7">
    <source>
        <dbReference type="ARBA" id="ARBA00023180"/>
    </source>
</evidence>
<evidence type="ECO:0000256" key="9">
    <source>
        <dbReference type="RuleBase" id="RU362103"/>
    </source>
</evidence>
<evidence type="ECO:0000256" key="2">
    <source>
        <dbReference type="ARBA" id="ARBA00013274"/>
    </source>
</evidence>
<dbReference type="GO" id="GO:0005783">
    <property type="term" value="C:endoplasmic reticulum"/>
    <property type="evidence" value="ECO:0007669"/>
    <property type="project" value="TreeGrafter"/>
</dbReference>
<dbReference type="STRING" id="1849047.A0A3D8RSR3"/>
<dbReference type="SUPFAM" id="SSF52151">
    <property type="entry name" value="FabD/lysophospholipase-like"/>
    <property type="match status" value="1"/>
</dbReference>
<evidence type="ECO:0000313" key="12">
    <source>
        <dbReference type="Proteomes" id="UP000256645"/>
    </source>
</evidence>
<dbReference type="GO" id="GO:0005829">
    <property type="term" value="C:cytosol"/>
    <property type="evidence" value="ECO:0007669"/>
    <property type="project" value="TreeGrafter"/>
</dbReference>
<dbReference type="AlphaFoldDB" id="A0A3D8RSR3"/>
<dbReference type="OrthoDB" id="4084751at2759"/>
<comment type="catalytic activity">
    <reaction evidence="9">
        <text>a 1-acyl-sn-glycero-3-phosphocholine + H2O = sn-glycerol 3-phosphocholine + a fatty acid + H(+)</text>
        <dbReference type="Rhea" id="RHEA:15177"/>
        <dbReference type="ChEBI" id="CHEBI:15377"/>
        <dbReference type="ChEBI" id="CHEBI:15378"/>
        <dbReference type="ChEBI" id="CHEBI:16870"/>
        <dbReference type="ChEBI" id="CHEBI:28868"/>
        <dbReference type="ChEBI" id="CHEBI:58168"/>
        <dbReference type="EC" id="3.1.1.5"/>
    </reaction>
</comment>
<dbReference type="Proteomes" id="UP000256645">
    <property type="component" value="Unassembled WGS sequence"/>
</dbReference>